<evidence type="ECO:0000313" key="11">
    <source>
        <dbReference type="Proteomes" id="UP000636960"/>
    </source>
</evidence>
<evidence type="ECO:0000256" key="8">
    <source>
        <dbReference type="HAMAP-Rule" id="MF_00265"/>
    </source>
</evidence>
<dbReference type="Pfam" id="PF01850">
    <property type="entry name" value="PIN"/>
    <property type="match status" value="1"/>
</dbReference>
<dbReference type="InterPro" id="IPR022907">
    <property type="entry name" value="VapC_family"/>
</dbReference>
<keyword evidence="8" id="KW-0800">Toxin</keyword>
<evidence type="ECO:0000256" key="2">
    <source>
        <dbReference type="ARBA" id="ARBA00022649"/>
    </source>
</evidence>
<comment type="similarity">
    <text evidence="7 8">Belongs to the PINc/VapC protein family.</text>
</comment>
<dbReference type="InterPro" id="IPR050556">
    <property type="entry name" value="Type_II_TA_system_RNase"/>
</dbReference>
<evidence type="ECO:0000256" key="4">
    <source>
        <dbReference type="ARBA" id="ARBA00022723"/>
    </source>
</evidence>
<dbReference type="GO" id="GO:0000287">
    <property type="term" value="F:magnesium ion binding"/>
    <property type="evidence" value="ECO:0007669"/>
    <property type="project" value="UniProtKB-UniRule"/>
</dbReference>
<keyword evidence="11" id="KW-1185">Reference proteome</keyword>
<dbReference type="Gene3D" id="3.40.50.1010">
    <property type="entry name" value="5'-nuclease"/>
    <property type="match status" value="1"/>
</dbReference>
<evidence type="ECO:0000256" key="6">
    <source>
        <dbReference type="ARBA" id="ARBA00022842"/>
    </source>
</evidence>
<dbReference type="GO" id="GO:0090729">
    <property type="term" value="F:toxin activity"/>
    <property type="evidence" value="ECO:0007669"/>
    <property type="project" value="UniProtKB-KW"/>
</dbReference>
<keyword evidence="2 8" id="KW-1277">Toxin-antitoxin system</keyword>
<keyword evidence="6 8" id="KW-0460">Magnesium</keyword>
<dbReference type="GO" id="GO:0016787">
    <property type="term" value="F:hydrolase activity"/>
    <property type="evidence" value="ECO:0007669"/>
    <property type="project" value="UniProtKB-KW"/>
</dbReference>
<dbReference type="CDD" id="cd18746">
    <property type="entry name" value="PIN_VapC4-5_FitB-like"/>
    <property type="match status" value="1"/>
</dbReference>
<evidence type="ECO:0000256" key="3">
    <source>
        <dbReference type="ARBA" id="ARBA00022722"/>
    </source>
</evidence>
<dbReference type="HAMAP" id="MF_00265">
    <property type="entry name" value="VapC_Nob1"/>
    <property type="match status" value="1"/>
</dbReference>
<comment type="cofactor">
    <cofactor evidence="1 8">
        <name>Mg(2+)</name>
        <dbReference type="ChEBI" id="CHEBI:18420"/>
    </cofactor>
</comment>
<feature type="domain" description="PIN" evidence="9">
    <location>
        <begin position="4"/>
        <end position="121"/>
    </location>
</feature>
<keyword evidence="3 8" id="KW-0540">Nuclease</keyword>
<feature type="binding site" evidence="8">
    <location>
        <position position="6"/>
    </location>
    <ligand>
        <name>Mg(2+)</name>
        <dbReference type="ChEBI" id="CHEBI:18420"/>
    </ligand>
</feature>
<comment type="caution">
    <text evidence="10">The sequence shown here is derived from an EMBL/GenBank/DDBJ whole genome shotgun (WGS) entry which is preliminary data.</text>
</comment>
<evidence type="ECO:0000256" key="1">
    <source>
        <dbReference type="ARBA" id="ARBA00001946"/>
    </source>
</evidence>
<name>A0A919MYF9_9ACTN</name>
<protein>
    <recommendedName>
        <fullName evidence="8">Ribonuclease VapC</fullName>
        <shortName evidence="8">RNase VapC</shortName>
        <ecNumber evidence="8">3.1.-.-</ecNumber>
    </recommendedName>
    <alternativeName>
        <fullName evidence="8">Toxin VapC</fullName>
    </alternativeName>
</protein>
<reference evidence="10" key="1">
    <citation type="submission" date="2021-01" db="EMBL/GenBank/DDBJ databases">
        <title>Whole genome shotgun sequence of Actinoplanes rishiriensis NBRC 108556.</title>
        <authorList>
            <person name="Komaki H."/>
            <person name="Tamura T."/>
        </authorList>
    </citation>
    <scope>NUCLEOTIDE SEQUENCE</scope>
    <source>
        <strain evidence="10">NBRC 108556</strain>
    </source>
</reference>
<dbReference type="SUPFAM" id="SSF88723">
    <property type="entry name" value="PIN domain-like"/>
    <property type="match status" value="1"/>
</dbReference>
<dbReference type="Proteomes" id="UP000636960">
    <property type="component" value="Unassembled WGS sequence"/>
</dbReference>
<feature type="binding site" evidence="8">
    <location>
        <position position="103"/>
    </location>
    <ligand>
        <name>Mg(2+)</name>
        <dbReference type="ChEBI" id="CHEBI:18420"/>
    </ligand>
</feature>
<dbReference type="AlphaFoldDB" id="A0A919MYF9"/>
<evidence type="ECO:0000313" key="10">
    <source>
        <dbReference type="EMBL" id="GIE96980.1"/>
    </source>
</evidence>
<dbReference type="EMBL" id="BOMV01000054">
    <property type="protein sequence ID" value="GIE96980.1"/>
    <property type="molecule type" value="Genomic_DNA"/>
</dbReference>
<evidence type="ECO:0000256" key="5">
    <source>
        <dbReference type="ARBA" id="ARBA00022801"/>
    </source>
</evidence>
<dbReference type="EC" id="3.1.-.-" evidence="8"/>
<dbReference type="GO" id="GO:0004540">
    <property type="term" value="F:RNA nuclease activity"/>
    <property type="evidence" value="ECO:0007669"/>
    <property type="project" value="InterPro"/>
</dbReference>
<proteinExistence type="inferred from homology"/>
<accession>A0A919MYF9</accession>
<dbReference type="InterPro" id="IPR002716">
    <property type="entry name" value="PIN_dom"/>
</dbReference>
<dbReference type="RefSeq" id="WP_203783441.1">
    <property type="nucleotide sequence ID" value="NZ_BOMV01000054.1"/>
</dbReference>
<dbReference type="InterPro" id="IPR029060">
    <property type="entry name" value="PIN-like_dom_sf"/>
</dbReference>
<keyword evidence="5 8" id="KW-0378">Hydrolase</keyword>
<gene>
    <name evidence="10" type="primary">vapC_2</name>
    <name evidence="8" type="synonym">vapC</name>
    <name evidence="10" type="ORF">Ari01nite_44450</name>
</gene>
<keyword evidence="4 8" id="KW-0479">Metal-binding</keyword>
<comment type="function">
    <text evidence="8">Toxic component of a toxin-antitoxin (TA) system. An RNase.</text>
</comment>
<evidence type="ECO:0000259" key="9">
    <source>
        <dbReference type="Pfam" id="PF01850"/>
    </source>
</evidence>
<organism evidence="10 11">
    <name type="scientific">Paractinoplanes rishiriensis</name>
    <dbReference type="NCBI Taxonomy" id="1050105"/>
    <lineage>
        <taxon>Bacteria</taxon>
        <taxon>Bacillati</taxon>
        <taxon>Actinomycetota</taxon>
        <taxon>Actinomycetes</taxon>
        <taxon>Micromonosporales</taxon>
        <taxon>Micromonosporaceae</taxon>
        <taxon>Paractinoplanes</taxon>
    </lineage>
</organism>
<sequence length="138" mass="14750">MGFLLDTNVISEPRKASPDPRVLAWLRRQSDAGAEMYLSSLVVGEVRKGIEQVRPRAPRQAEALEAWLAGLIGVYGDRILPVSAAVADEWGRLTAAARPPTIDGLIAATAKVHRLTLATRNIADVAGTGVPVVNPFES</sequence>
<dbReference type="PANTHER" id="PTHR33653">
    <property type="entry name" value="RIBONUCLEASE VAPC2"/>
    <property type="match status" value="1"/>
</dbReference>
<dbReference type="PANTHER" id="PTHR33653:SF1">
    <property type="entry name" value="RIBONUCLEASE VAPC2"/>
    <property type="match status" value="1"/>
</dbReference>
<evidence type="ECO:0000256" key="7">
    <source>
        <dbReference type="ARBA" id="ARBA00038093"/>
    </source>
</evidence>